<sequence length="582" mass="62502">MRMWGYPRKAARPAGTDVTSAAGDAAPGRDPTRPGSAAAAARFPWETAAPAGDRPGPGRRHEPVAPRPSPAAPQPIFLDEAATPGFGDAPPRPDAGSPDTALHGPAAAPPAPEPPAPHPRPWRDAAEALLHRLDPPSLAELRAHWPAWTLRAVTYSGAIMLAGSLLLATLPPILSDTSTRAVVNAPIALVTAPIDGELDRLLAQPGEAVGPGQVLAHLRNERLDRSTLIGLQNQTAGTRVALSGLEQRLAIAESWVVTLEAALSTHRAHALRMAQEGEREARAKVAAAAAAAAEQAALANRQRILFERGVVTETVFRIAQMRERGAREELIAAEATLARRVAEHIAVETGSYVGDGQGALGALVERRRDTILEINRMKVERQQLASSLASLEAQTRVEEERFNQQRAAQAVSSNGGHILRAFASPGQRLAAGDTIAGTVECGRAFVVAIFSVRQAHRLGLGTRVRIEADGWQETRHGVVVQVLPRTTDRVDTGYAVPFPPMERREMYVLVEFDDRSPRRWSRGYESRLAPTVPCDIGRWVSVEVDGSFFSDATSTAWRWTRGLVAMIFGRAEASPAQDASTR</sequence>
<comment type="subcellular location">
    <subcellularLocation>
        <location evidence="1">Cell envelope</location>
    </subcellularLocation>
</comment>
<evidence type="ECO:0000313" key="5">
    <source>
        <dbReference type="Proteomes" id="UP000199473"/>
    </source>
</evidence>
<evidence type="ECO:0000256" key="2">
    <source>
        <dbReference type="ARBA" id="ARBA00023054"/>
    </source>
</evidence>
<proteinExistence type="predicted"/>
<dbReference type="RefSeq" id="WP_139225955.1">
    <property type="nucleotide sequence ID" value="NZ_FOSQ01000001.1"/>
</dbReference>
<protein>
    <submittedName>
        <fullName evidence="4">Multidrug resistance efflux pump</fullName>
    </submittedName>
</protein>
<gene>
    <name evidence="4" type="ORF">SAMN02745775_101982</name>
</gene>
<organism evidence="4 5">
    <name type="scientific">Falsiroseomonas stagni DSM 19981</name>
    <dbReference type="NCBI Taxonomy" id="1123062"/>
    <lineage>
        <taxon>Bacteria</taxon>
        <taxon>Pseudomonadati</taxon>
        <taxon>Pseudomonadota</taxon>
        <taxon>Alphaproteobacteria</taxon>
        <taxon>Acetobacterales</taxon>
        <taxon>Roseomonadaceae</taxon>
        <taxon>Falsiroseomonas</taxon>
    </lineage>
</organism>
<dbReference type="PANTHER" id="PTHR32347">
    <property type="entry name" value="EFFLUX SYSTEM COMPONENT YKNX-RELATED"/>
    <property type="match status" value="1"/>
</dbReference>
<feature type="compositionally biased region" description="Pro residues" evidence="3">
    <location>
        <begin position="107"/>
        <end position="119"/>
    </location>
</feature>
<keyword evidence="2" id="KW-0175">Coiled coil</keyword>
<reference evidence="4 5" key="1">
    <citation type="submission" date="2016-10" db="EMBL/GenBank/DDBJ databases">
        <authorList>
            <person name="de Groot N.N."/>
        </authorList>
    </citation>
    <scope>NUCLEOTIDE SEQUENCE [LARGE SCALE GENOMIC DNA]</scope>
    <source>
        <strain evidence="4 5">DSM 19981</strain>
    </source>
</reference>
<dbReference type="GO" id="GO:0030313">
    <property type="term" value="C:cell envelope"/>
    <property type="evidence" value="ECO:0007669"/>
    <property type="project" value="UniProtKB-SubCell"/>
</dbReference>
<dbReference type="AlphaFoldDB" id="A0A1I3Y5F7"/>
<dbReference type="STRING" id="1123062.SAMN02745775_101982"/>
<accession>A0A1I3Y5F7</accession>
<dbReference type="OrthoDB" id="9811754at2"/>
<feature type="region of interest" description="Disordered" evidence="3">
    <location>
        <begin position="1"/>
        <end position="122"/>
    </location>
</feature>
<name>A0A1I3Y5F7_9PROT</name>
<dbReference type="PANTHER" id="PTHR32347:SF23">
    <property type="entry name" value="BLL5650 PROTEIN"/>
    <property type="match status" value="1"/>
</dbReference>
<dbReference type="EMBL" id="FOSQ01000001">
    <property type="protein sequence ID" value="SFK26983.1"/>
    <property type="molecule type" value="Genomic_DNA"/>
</dbReference>
<keyword evidence="5" id="KW-1185">Reference proteome</keyword>
<evidence type="ECO:0000256" key="3">
    <source>
        <dbReference type="SAM" id="MobiDB-lite"/>
    </source>
</evidence>
<dbReference type="InterPro" id="IPR050465">
    <property type="entry name" value="UPF0194_transport"/>
</dbReference>
<evidence type="ECO:0000256" key="1">
    <source>
        <dbReference type="ARBA" id="ARBA00004196"/>
    </source>
</evidence>
<evidence type="ECO:0000313" key="4">
    <source>
        <dbReference type="EMBL" id="SFK26983.1"/>
    </source>
</evidence>
<dbReference type="Proteomes" id="UP000199473">
    <property type="component" value="Unassembled WGS sequence"/>
</dbReference>